<dbReference type="OrthoDB" id="438224at2759"/>
<protein>
    <recommendedName>
        <fullName evidence="3">Clavaminate synthase-like protein</fullName>
    </recommendedName>
</protein>
<sequence length="330" mass="36282">RAFGSDPDCLGIILVTDLPKEYPFLRERLLRLAYKFAQLGEATREKYSDPSSRYSFGWSHGKEIMNGSPADLLKGSYYANISVSEDLPSVSSELCESYKEYYGANVWPSNDEKGIEGFEQAFKALGSFVFKVGCELAAACQPFVSAHMRDVSISLQDMISTSRTTKARLLHYFPSSPSPSVSLTDEDDEPIDSWCGFHKDHSLLTGLCSAMYLSLPRTASPEVEPTIGAPPSPSSGLYIRTRGGSLRRVAIPANALAFQTGEALELATEGRLRATPHCVRVGRGGGNPANVVSRETFALFMQPDTHQAISASETFGDFSKRIFEEHYEEM</sequence>
<comment type="caution">
    <text evidence="1">The sequence shown here is derived from an EMBL/GenBank/DDBJ whole genome shotgun (WGS) entry which is preliminary data.</text>
</comment>
<gene>
    <name evidence="1" type="ORF">BS47DRAFT_1289640</name>
</gene>
<keyword evidence="2" id="KW-1185">Reference proteome</keyword>
<organism evidence="1 2">
    <name type="scientific">Hydnum rufescens UP504</name>
    <dbReference type="NCBI Taxonomy" id="1448309"/>
    <lineage>
        <taxon>Eukaryota</taxon>
        <taxon>Fungi</taxon>
        <taxon>Dikarya</taxon>
        <taxon>Basidiomycota</taxon>
        <taxon>Agaricomycotina</taxon>
        <taxon>Agaricomycetes</taxon>
        <taxon>Cantharellales</taxon>
        <taxon>Hydnaceae</taxon>
        <taxon>Hydnum</taxon>
    </lineage>
</organism>
<dbReference type="PANTHER" id="PTHR48420:SF1">
    <property type="entry name" value="NON-HAEM DIOXYGENASE N-TERMINAL DOMAIN-CONTAINING PROTEIN"/>
    <property type="match status" value="1"/>
</dbReference>
<dbReference type="EMBL" id="MU128925">
    <property type="protein sequence ID" value="KAF9518384.1"/>
    <property type="molecule type" value="Genomic_DNA"/>
</dbReference>
<proteinExistence type="predicted"/>
<feature type="non-terminal residue" evidence="1">
    <location>
        <position position="1"/>
    </location>
</feature>
<dbReference type="Proteomes" id="UP000886523">
    <property type="component" value="Unassembled WGS sequence"/>
</dbReference>
<dbReference type="SUPFAM" id="SSF51197">
    <property type="entry name" value="Clavaminate synthase-like"/>
    <property type="match status" value="1"/>
</dbReference>
<dbReference type="Gene3D" id="2.60.120.330">
    <property type="entry name" value="B-lactam Antibiotic, Isopenicillin N Synthase, Chain"/>
    <property type="match status" value="1"/>
</dbReference>
<reference evidence="1" key="1">
    <citation type="journal article" date="2020" name="Nat. Commun.">
        <title>Large-scale genome sequencing of mycorrhizal fungi provides insights into the early evolution of symbiotic traits.</title>
        <authorList>
            <person name="Miyauchi S."/>
            <person name="Kiss E."/>
            <person name="Kuo A."/>
            <person name="Drula E."/>
            <person name="Kohler A."/>
            <person name="Sanchez-Garcia M."/>
            <person name="Morin E."/>
            <person name="Andreopoulos B."/>
            <person name="Barry K.W."/>
            <person name="Bonito G."/>
            <person name="Buee M."/>
            <person name="Carver A."/>
            <person name="Chen C."/>
            <person name="Cichocki N."/>
            <person name="Clum A."/>
            <person name="Culley D."/>
            <person name="Crous P.W."/>
            <person name="Fauchery L."/>
            <person name="Girlanda M."/>
            <person name="Hayes R.D."/>
            <person name="Keri Z."/>
            <person name="LaButti K."/>
            <person name="Lipzen A."/>
            <person name="Lombard V."/>
            <person name="Magnuson J."/>
            <person name="Maillard F."/>
            <person name="Murat C."/>
            <person name="Nolan M."/>
            <person name="Ohm R.A."/>
            <person name="Pangilinan J."/>
            <person name="Pereira M.F."/>
            <person name="Perotto S."/>
            <person name="Peter M."/>
            <person name="Pfister S."/>
            <person name="Riley R."/>
            <person name="Sitrit Y."/>
            <person name="Stielow J.B."/>
            <person name="Szollosi G."/>
            <person name="Zifcakova L."/>
            <person name="Stursova M."/>
            <person name="Spatafora J.W."/>
            <person name="Tedersoo L."/>
            <person name="Vaario L.M."/>
            <person name="Yamada A."/>
            <person name="Yan M."/>
            <person name="Wang P."/>
            <person name="Xu J."/>
            <person name="Bruns T."/>
            <person name="Baldrian P."/>
            <person name="Vilgalys R."/>
            <person name="Dunand C."/>
            <person name="Henrissat B."/>
            <person name="Grigoriev I.V."/>
            <person name="Hibbett D."/>
            <person name="Nagy L.G."/>
            <person name="Martin F.M."/>
        </authorList>
    </citation>
    <scope>NUCLEOTIDE SEQUENCE</scope>
    <source>
        <strain evidence="1">UP504</strain>
    </source>
</reference>
<evidence type="ECO:0008006" key="3">
    <source>
        <dbReference type="Google" id="ProtNLM"/>
    </source>
</evidence>
<evidence type="ECO:0000313" key="2">
    <source>
        <dbReference type="Proteomes" id="UP000886523"/>
    </source>
</evidence>
<evidence type="ECO:0000313" key="1">
    <source>
        <dbReference type="EMBL" id="KAF9518384.1"/>
    </source>
</evidence>
<name>A0A9P6B6F1_9AGAM</name>
<dbReference type="AlphaFoldDB" id="A0A9P6B6F1"/>
<dbReference type="InterPro" id="IPR027443">
    <property type="entry name" value="IPNS-like_sf"/>
</dbReference>
<accession>A0A9P6B6F1</accession>
<dbReference type="PANTHER" id="PTHR48420">
    <property type="entry name" value="NON-HAEM DIOXYGENASE N-TERMINAL DOMAIN-CONTAINING PROTEIN"/>
    <property type="match status" value="1"/>
</dbReference>